<name>A0ABP7GKY0_9MICO</name>
<dbReference type="InterPro" id="IPR016161">
    <property type="entry name" value="Ald_DH/histidinol_DH"/>
</dbReference>
<dbReference type="Proteomes" id="UP001500540">
    <property type="component" value="Unassembled WGS sequence"/>
</dbReference>
<comment type="caution">
    <text evidence="6">The sequence shown here is derived from an EMBL/GenBank/DDBJ whole genome shotgun (WGS) entry which is preliminary data.</text>
</comment>
<accession>A0ABP7GKY0</accession>
<keyword evidence="2 4" id="KW-0560">Oxidoreductase</keyword>
<reference evidence="7" key="1">
    <citation type="journal article" date="2019" name="Int. J. Syst. Evol. Microbiol.">
        <title>The Global Catalogue of Microorganisms (GCM) 10K type strain sequencing project: providing services to taxonomists for standard genome sequencing and annotation.</title>
        <authorList>
            <consortium name="The Broad Institute Genomics Platform"/>
            <consortium name="The Broad Institute Genome Sequencing Center for Infectious Disease"/>
            <person name="Wu L."/>
            <person name="Ma J."/>
        </authorList>
    </citation>
    <scope>NUCLEOTIDE SEQUENCE [LARGE SCALE GENOMIC DNA]</scope>
    <source>
        <strain evidence="7">JCM 16950</strain>
    </source>
</reference>
<evidence type="ECO:0000256" key="3">
    <source>
        <dbReference type="PROSITE-ProRule" id="PRU10007"/>
    </source>
</evidence>
<dbReference type="SUPFAM" id="SSF53720">
    <property type="entry name" value="ALDH-like"/>
    <property type="match status" value="1"/>
</dbReference>
<evidence type="ECO:0000313" key="7">
    <source>
        <dbReference type="Proteomes" id="UP001500540"/>
    </source>
</evidence>
<dbReference type="PANTHER" id="PTHR42804">
    <property type="entry name" value="ALDEHYDE DEHYDROGENASE"/>
    <property type="match status" value="1"/>
</dbReference>
<evidence type="ECO:0000313" key="6">
    <source>
        <dbReference type="EMBL" id="GAA3766007.1"/>
    </source>
</evidence>
<feature type="domain" description="Aldehyde dehydrogenase" evidence="5">
    <location>
        <begin position="24"/>
        <end position="482"/>
    </location>
</feature>
<evidence type="ECO:0000259" key="5">
    <source>
        <dbReference type="Pfam" id="PF00171"/>
    </source>
</evidence>
<dbReference type="EMBL" id="BAABAF010000006">
    <property type="protein sequence ID" value="GAA3766007.1"/>
    <property type="molecule type" value="Genomic_DNA"/>
</dbReference>
<dbReference type="InterPro" id="IPR015590">
    <property type="entry name" value="Aldehyde_DH_dom"/>
</dbReference>
<dbReference type="InterPro" id="IPR029510">
    <property type="entry name" value="Ald_DH_CS_GLU"/>
</dbReference>
<dbReference type="Pfam" id="PF00171">
    <property type="entry name" value="Aldedh"/>
    <property type="match status" value="1"/>
</dbReference>
<keyword evidence="7" id="KW-1185">Reference proteome</keyword>
<dbReference type="CDD" id="cd07139">
    <property type="entry name" value="ALDH_AldA-Rv0768"/>
    <property type="match status" value="1"/>
</dbReference>
<dbReference type="Gene3D" id="3.40.309.10">
    <property type="entry name" value="Aldehyde Dehydrogenase, Chain A, domain 2"/>
    <property type="match status" value="1"/>
</dbReference>
<evidence type="ECO:0000256" key="1">
    <source>
        <dbReference type="ARBA" id="ARBA00009986"/>
    </source>
</evidence>
<sequence length="484" mass="51114">MTVEDERLVGARAVYAGGRWSTAVTSTRIEVRNPYDRSLVGEVGDGSAVDVDVAVRAAREAFDHGPWPRMAASERAEWMRRLADELERRGPATARLVTNENGQPTSMSRVTNGAVPAAHMRYYADLADQFVPEEERSHVTRAGSSVVRSEPVGVCGLIVPWNFPQSLLTAKLAPAMAVGCTVVVKPAAETPLDAFVLAEAADAIGLPAGVINIVTGGRGTGAALVDHRGVDKIAFTGSTAAGRVIAARCGERLIPVTLELGGKSPAVVLDDANAEQTLQQLKSLSFMNSGQTCFLLSRVLVPRTRLDEFTDGLAAVAAGLVLGDPRDETTEQGPLVSERIRSRVRGYVDAGIADGARAVTGGRDLPGADGYFFEPTVFVDVDHASALAQEEVFGPVVIVAPYEDEDEAVALANDTTYGLGGAVFAAQDDRAMALARRIETGTVGINGYRPDLSVPFGGYKSSGLGRENGPEALGNFLKTKSIYC</sequence>
<proteinExistence type="inferred from homology"/>
<evidence type="ECO:0000256" key="2">
    <source>
        <dbReference type="ARBA" id="ARBA00023002"/>
    </source>
</evidence>
<dbReference type="PROSITE" id="PS00687">
    <property type="entry name" value="ALDEHYDE_DEHYDR_GLU"/>
    <property type="match status" value="1"/>
</dbReference>
<feature type="active site" evidence="3">
    <location>
        <position position="259"/>
    </location>
</feature>
<comment type="similarity">
    <text evidence="1 4">Belongs to the aldehyde dehydrogenase family.</text>
</comment>
<dbReference type="Gene3D" id="3.40.605.10">
    <property type="entry name" value="Aldehyde Dehydrogenase, Chain A, domain 1"/>
    <property type="match status" value="1"/>
</dbReference>
<gene>
    <name evidence="6" type="ORF">GCM10022240_18110</name>
</gene>
<evidence type="ECO:0000256" key="4">
    <source>
        <dbReference type="RuleBase" id="RU003345"/>
    </source>
</evidence>
<dbReference type="InterPro" id="IPR016163">
    <property type="entry name" value="Ald_DH_C"/>
</dbReference>
<dbReference type="InterPro" id="IPR016162">
    <property type="entry name" value="Ald_DH_N"/>
</dbReference>
<protein>
    <submittedName>
        <fullName evidence="6">Aldehyde dehydrogenase</fullName>
    </submittedName>
</protein>
<dbReference type="PANTHER" id="PTHR42804:SF1">
    <property type="entry name" value="ALDEHYDE DEHYDROGENASE-RELATED"/>
    <property type="match status" value="1"/>
</dbReference>
<dbReference type="RefSeq" id="WP_344782894.1">
    <property type="nucleotide sequence ID" value="NZ_BAABAF010000006.1"/>
</dbReference>
<organism evidence="6 7">
    <name type="scientific">Microbacterium kribbense</name>
    <dbReference type="NCBI Taxonomy" id="433645"/>
    <lineage>
        <taxon>Bacteria</taxon>
        <taxon>Bacillati</taxon>
        <taxon>Actinomycetota</taxon>
        <taxon>Actinomycetes</taxon>
        <taxon>Micrococcales</taxon>
        <taxon>Microbacteriaceae</taxon>
        <taxon>Microbacterium</taxon>
    </lineage>
</organism>